<dbReference type="AlphaFoldDB" id="A0A6G9QJ33"/>
<evidence type="ECO:0000313" key="2">
    <source>
        <dbReference type="Proteomes" id="UP000502608"/>
    </source>
</evidence>
<dbReference type="Proteomes" id="UP000502608">
    <property type="component" value="Chromosome"/>
</dbReference>
<dbReference type="Pfam" id="PF07437">
    <property type="entry name" value="YfaZ"/>
    <property type="match status" value="1"/>
</dbReference>
<organism evidence="1 2">
    <name type="scientific">Shewanella aestuarii</name>
    <dbReference type="NCBI Taxonomy" id="1028752"/>
    <lineage>
        <taxon>Bacteria</taxon>
        <taxon>Pseudomonadati</taxon>
        <taxon>Pseudomonadota</taxon>
        <taxon>Gammaproteobacteria</taxon>
        <taxon>Alteromonadales</taxon>
        <taxon>Shewanellaceae</taxon>
        <taxon>Shewanella</taxon>
    </lineage>
</organism>
<dbReference type="InterPro" id="IPR009998">
    <property type="entry name" value="YfaZ"/>
</dbReference>
<dbReference type="EMBL" id="CP050313">
    <property type="protein sequence ID" value="QIR14075.1"/>
    <property type="molecule type" value="Genomic_DNA"/>
</dbReference>
<keyword evidence="2" id="KW-1185">Reference proteome</keyword>
<dbReference type="RefSeq" id="WP_167676459.1">
    <property type="nucleotide sequence ID" value="NZ_CP050313.1"/>
</dbReference>
<reference evidence="1 2" key="1">
    <citation type="submission" date="2020-03" db="EMBL/GenBank/DDBJ databases">
        <title>Complete genome sequence of Shewanella sp.</title>
        <authorList>
            <person name="Kim Y.-S."/>
            <person name="Kim S.-J."/>
            <person name="Jung H.-K."/>
            <person name="Kim K.-H."/>
        </authorList>
    </citation>
    <scope>NUCLEOTIDE SEQUENCE [LARGE SCALE GENOMIC DNA]</scope>
    <source>
        <strain evidence="1 2">PN3F2</strain>
    </source>
</reference>
<dbReference type="KEGG" id="saes:HBH39_05885"/>
<proteinExistence type="predicted"/>
<gene>
    <name evidence="1" type="ORF">HBH39_05885</name>
</gene>
<evidence type="ECO:0008006" key="3">
    <source>
        <dbReference type="Google" id="ProtNLM"/>
    </source>
</evidence>
<evidence type="ECO:0000313" key="1">
    <source>
        <dbReference type="EMBL" id="QIR14075.1"/>
    </source>
</evidence>
<name>A0A6G9QJ33_9GAMM</name>
<protein>
    <recommendedName>
        <fullName evidence="3">Porin</fullName>
    </recommendedName>
</protein>
<sequence length="178" mass="19314">MKKQLLGIGFLAGMIAPVYGTDFSLSLNDKSASVELETPISKNIKIGGGYVYSDDKGDLAHFSAHMVHDNGPHHFEIGPKYLNVWFDGSKNGSAVAVGGKYSLQVSKSVSFSAAGYYAPSVLSFSNVDAYKEFDGKMQFNFNPNMAIFAGYRKMKFDYETGGGRTFDNGFYIGGTASF</sequence>
<accession>A0A6G9QJ33</accession>